<evidence type="ECO:0000313" key="3">
    <source>
        <dbReference type="EMBL" id="KAF1809202.1"/>
    </source>
</evidence>
<evidence type="ECO:0000313" key="5">
    <source>
        <dbReference type="RefSeq" id="XP_033530833.1"/>
    </source>
</evidence>
<reference evidence="5" key="2">
    <citation type="submission" date="2020-04" db="EMBL/GenBank/DDBJ databases">
        <authorList>
            <consortium name="NCBI Genome Project"/>
        </authorList>
    </citation>
    <scope>NUCLEOTIDE SEQUENCE</scope>
    <source>
        <strain evidence="5">CBS 781.70</strain>
    </source>
</reference>
<keyword evidence="1 3" id="KW-0378">Hydrolase</keyword>
<dbReference type="GO" id="GO:0052689">
    <property type="term" value="F:carboxylic ester hydrolase activity"/>
    <property type="evidence" value="ECO:0007669"/>
    <property type="project" value="UniProtKB-ARBA"/>
</dbReference>
<dbReference type="PANTHER" id="PTHR33630">
    <property type="entry name" value="CUTINASE RV1984C-RELATED-RELATED"/>
    <property type="match status" value="1"/>
</dbReference>
<proteinExistence type="predicted"/>
<dbReference type="OrthoDB" id="2586582at2759"/>
<protein>
    <submittedName>
        <fullName evidence="3 5">Alpha/beta-hydrolase</fullName>
    </submittedName>
</protein>
<evidence type="ECO:0000256" key="2">
    <source>
        <dbReference type="ARBA" id="ARBA00023157"/>
    </source>
</evidence>
<dbReference type="InterPro" id="IPR000675">
    <property type="entry name" value="Cutinase/axe"/>
</dbReference>
<dbReference type="InterPro" id="IPR029058">
    <property type="entry name" value="AB_hydrolase_fold"/>
</dbReference>
<evidence type="ECO:0000313" key="4">
    <source>
        <dbReference type="Proteomes" id="UP000504638"/>
    </source>
</evidence>
<keyword evidence="2" id="KW-1015">Disulfide bond</keyword>
<dbReference type="SUPFAM" id="SSF53474">
    <property type="entry name" value="alpha/beta-Hydrolases"/>
    <property type="match status" value="1"/>
</dbReference>
<dbReference type="GeneID" id="54417302"/>
<gene>
    <name evidence="3 5" type="ORF">P152DRAFT_403970</name>
</gene>
<dbReference type="Gene3D" id="3.40.50.1820">
    <property type="entry name" value="alpha/beta hydrolase"/>
    <property type="match status" value="1"/>
</dbReference>
<accession>A0A6G1FU35</accession>
<sequence length="177" mass="19115">IIGDNPGTTLQHVVYPATAENYAASTRNGSVEVQKMLRDNFETCPSTKIVLLAYSEGANALGDALCGGGVLDVETVEPGQGLGLTLAVVAIILWGDTRFNTSETFAAGTAHQNGLFPRPANESCEYYAPRLQSYCDDNDMYCASGDSEEVHISYADRYNTKSLEFCELEIAEGKVDR</sequence>
<dbReference type="RefSeq" id="XP_033530833.1">
    <property type="nucleotide sequence ID" value="XM_033676732.1"/>
</dbReference>
<reference evidence="5" key="3">
    <citation type="submission" date="2025-04" db="UniProtKB">
        <authorList>
            <consortium name="RefSeq"/>
        </authorList>
    </citation>
    <scope>IDENTIFICATION</scope>
    <source>
        <strain evidence="5">CBS 781.70</strain>
    </source>
</reference>
<dbReference type="Proteomes" id="UP000504638">
    <property type="component" value="Unplaced"/>
</dbReference>
<evidence type="ECO:0000256" key="1">
    <source>
        <dbReference type="ARBA" id="ARBA00022801"/>
    </source>
</evidence>
<name>A0A6G1FU35_9PEZI</name>
<dbReference type="PANTHER" id="PTHR33630:SF9">
    <property type="entry name" value="CUTINASE 4"/>
    <property type="match status" value="1"/>
</dbReference>
<reference evidence="3 5" key="1">
    <citation type="submission" date="2020-01" db="EMBL/GenBank/DDBJ databases">
        <authorList>
            <consortium name="DOE Joint Genome Institute"/>
            <person name="Haridas S."/>
            <person name="Albert R."/>
            <person name="Binder M."/>
            <person name="Bloem J."/>
            <person name="Labutti K."/>
            <person name="Salamov A."/>
            <person name="Andreopoulos B."/>
            <person name="Baker S.E."/>
            <person name="Barry K."/>
            <person name="Bills G."/>
            <person name="Bluhm B.H."/>
            <person name="Cannon C."/>
            <person name="Castanera R."/>
            <person name="Culley D.E."/>
            <person name="Daum C."/>
            <person name="Ezra D."/>
            <person name="Gonzalez J.B."/>
            <person name="Henrissat B."/>
            <person name="Kuo A."/>
            <person name="Liang C."/>
            <person name="Lipzen A."/>
            <person name="Lutzoni F."/>
            <person name="Magnuson J."/>
            <person name="Mondo S."/>
            <person name="Nolan M."/>
            <person name="Ohm R."/>
            <person name="Pangilinan J."/>
            <person name="Park H.-J."/>
            <person name="Ramirez L."/>
            <person name="Alfaro M."/>
            <person name="Sun H."/>
            <person name="Tritt A."/>
            <person name="Yoshinaga Y."/>
            <person name="Zwiers L.-H."/>
            <person name="Turgeon B.G."/>
            <person name="Goodwin S.B."/>
            <person name="Spatafora J.W."/>
            <person name="Crous P.W."/>
            <person name="Grigoriev I.V."/>
        </authorList>
    </citation>
    <scope>NUCLEOTIDE SEQUENCE</scope>
    <source>
        <strain evidence="3 5">CBS 781.70</strain>
    </source>
</reference>
<keyword evidence="4" id="KW-1185">Reference proteome</keyword>
<feature type="non-terminal residue" evidence="3">
    <location>
        <position position="1"/>
    </location>
</feature>
<dbReference type="AlphaFoldDB" id="A0A6G1FU35"/>
<dbReference type="Pfam" id="PF01083">
    <property type="entry name" value="Cutinase"/>
    <property type="match status" value="1"/>
</dbReference>
<dbReference type="SMART" id="SM01110">
    <property type="entry name" value="Cutinase"/>
    <property type="match status" value="1"/>
</dbReference>
<organism evidence="3">
    <name type="scientific">Eremomyces bilateralis CBS 781.70</name>
    <dbReference type="NCBI Taxonomy" id="1392243"/>
    <lineage>
        <taxon>Eukaryota</taxon>
        <taxon>Fungi</taxon>
        <taxon>Dikarya</taxon>
        <taxon>Ascomycota</taxon>
        <taxon>Pezizomycotina</taxon>
        <taxon>Dothideomycetes</taxon>
        <taxon>Dothideomycetes incertae sedis</taxon>
        <taxon>Eremomycetales</taxon>
        <taxon>Eremomycetaceae</taxon>
        <taxon>Eremomyces</taxon>
    </lineage>
</organism>
<dbReference type="EMBL" id="ML975175">
    <property type="protein sequence ID" value="KAF1809202.1"/>
    <property type="molecule type" value="Genomic_DNA"/>
</dbReference>